<accession>A0A9N7U790</accession>
<dbReference type="Proteomes" id="UP001153269">
    <property type="component" value="Unassembled WGS sequence"/>
</dbReference>
<evidence type="ECO:0000313" key="1">
    <source>
        <dbReference type="EMBL" id="CAB1425856.1"/>
    </source>
</evidence>
<name>A0A9N7U790_PLEPL</name>
<proteinExistence type="predicted"/>
<reference evidence="1" key="1">
    <citation type="submission" date="2020-03" db="EMBL/GenBank/DDBJ databases">
        <authorList>
            <person name="Weist P."/>
        </authorList>
    </citation>
    <scope>NUCLEOTIDE SEQUENCE</scope>
</reference>
<keyword evidence="2" id="KW-1185">Reference proteome</keyword>
<evidence type="ECO:0000313" key="2">
    <source>
        <dbReference type="Proteomes" id="UP001153269"/>
    </source>
</evidence>
<dbReference type="EMBL" id="CADEAL010000839">
    <property type="protein sequence ID" value="CAB1425856.1"/>
    <property type="molecule type" value="Genomic_DNA"/>
</dbReference>
<dbReference type="AlphaFoldDB" id="A0A9N7U790"/>
<gene>
    <name evidence="1" type="ORF">PLEPLA_LOCUS13789</name>
</gene>
<protein>
    <submittedName>
        <fullName evidence="1">Uncharacterized protein</fullName>
    </submittedName>
</protein>
<sequence length="152" mass="16425">MEEELAKHLKQLADQFHGLAPVKRFLSKVSSSTSPASCFLLHGGLHSFVLPPALHLCSSFNEGDIGTSPSSAFWEMQSSRQPTCSEVATPRHVPSEEDCDVHLNEPTTTTPPPPTIILCVNTICMLGNPYRLCGVHTPPPLPGSAQGEDQPR</sequence>
<organism evidence="1 2">
    <name type="scientific">Pleuronectes platessa</name>
    <name type="common">European plaice</name>
    <dbReference type="NCBI Taxonomy" id="8262"/>
    <lineage>
        <taxon>Eukaryota</taxon>
        <taxon>Metazoa</taxon>
        <taxon>Chordata</taxon>
        <taxon>Craniata</taxon>
        <taxon>Vertebrata</taxon>
        <taxon>Euteleostomi</taxon>
        <taxon>Actinopterygii</taxon>
        <taxon>Neopterygii</taxon>
        <taxon>Teleostei</taxon>
        <taxon>Neoteleostei</taxon>
        <taxon>Acanthomorphata</taxon>
        <taxon>Carangaria</taxon>
        <taxon>Pleuronectiformes</taxon>
        <taxon>Pleuronectoidei</taxon>
        <taxon>Pleuronectidae</taxon>
        <taxon>Pleuronectes</taxon>
    </lineage>
</organism>
<comment type="caution">
    <text evidence="1">The sequence shown here is derived from an EMBL/GenBank/DDBJ whole genome shotgun (WGS) entry which is preliminary data.</text>
</comment>